<evidence type="ECO:0000259" key="5">
    <source>
        <dbReference type="PROSITE" id="PS51480"/>
    </source>
</evidence>
<feature type="transmembrane region" description="Helical" evidence="4">
    <location>
        <begin position="30"/>
        <end position="49"/>
    </location>
</feature>
<keyword evidence="4" id="KW-0472">Membrane</keyword>
<dbReference type="EC" id="2.7.1.121" evidence="6"/>
<keyword evidence="7" id="KW-1185">Reference proteome</keyword>
<protein>
    <submittedName>
        <fullName evidence="6">Dihydroxyacetone kinase subunit DhaL</fullName>
        <ecNumber evidence="6">2.7.1.121</ecNumber>
    </submittedName>
</protein>
<evidence type="ECO:0000256" key="4">
    <source>
        <dbReference type="SAM" id="Phobius"/>
    </source>
</evidence>
<evidence type="ECO:0000256" key="1">
    <source>
        <dbReference type="ARBA" id="ARBA00022679"/>
    </source>
</evidence>
<dbReference type="InterPro" id="IPR050861">
    <property type="entry name" value="Dihydroxyacetone_Kinase"/>
</dbReference>
<dbReference type="Proteomes" id="UP001597097">
    <property type="component" value="Unassembled WGS sequence"/>
</dbReference>
<evidence type="ECO:0000256" key="3">
    <source>
        <dbReference type="SAM" id="MobiDB-lite"/>
    </source>
</evidence>
<dbReference type="PROSITE" id="PS51480">
    <property type="entry name" value="DHAL"/>
    <property type="match status" value="1"/>
</dbReference>
<keyword evidence="1 6" id="KW-0808">Transferase</keyword>
<comment type="caution">
    <text evidence="6">The sequence shown here is derived from an EMBL/GenBank/DDBJ whole genome shotgun (WGS) entry which is preliminary data.</text>
</comment>
<proteinExistence type="predicted"/>
<evidence type="ECO:0000313" key="6">
    <source>
        <dbReference type="EMBL" id="MFD1539874.1"/>
    </source>
</evidence>
<feature type="domain" description="DhaL" evidence="5">
    <location>
        <begin position="43"/>
        <end position="241"/>
    </location>
</feature>
<dbReference type="RefSeq" id="WP_246652562.1">
    <property type="nucleotide sequence ID" value="NZ_JAHKRM010000018.1"/>
</dbReference>
<feature type="compositionally biased region" description="Low complexity" evidence="3">
    <location>
        <begin position="20"/>
        <end position="29"/>
    </location>
</feature>
<dbReference type="PANTHER" id="PTHR28629:SF4">
    <property type="entry name" value="TRIOKINASE_FMN CYCLASE"/>
    <property type="match status" value="1"/>
</dbReference>
<sequence>MSTSMDPDSVGGDSVDTGSTDTGPADTGPAAGGFAGGGVLTTAFFVAWFEEIAKQVRLQRERLTALDAAIGDADHGTNLDRGFTEVGKALTGSPPTSPGQALLSAGTTLIRRVGGASGPLYGSAFRAMGKAVAEPVTLAGFAAAFDAGVVAVEQLGKAVPGDKTMVDALVPASRALALAVRDGVGAREAFDLAARAAEEGARATIPLRARKGRASYLGERSIGHEDPGAASSALIVASLATVATAAS</sequence>
<dbReference type="Pfam" id="PF02734">
    <property type="entry name" value="Dak2"/>
    <property type="match status" value="1"/>
</dbReference>
<dbReference type="PANTHER" id="PTHR28629">
    <property type="entry name" value="TRIOKINASE/FMN CYCLASE"/>
    <property type="match status" value="1"/>
</dbReference>
<evidence type="ECO:0000256" key="2">
    <source>
        <dbReference type="ARBA" id="ARBA00022777"/>
    </source>
</evidence>
<dbReference type="EMBL" id="JBHUCM010000018">
    <property type="protein sequence ID" value="MFD1539874.1"/>
    <property type="molecule type" value="Genomic_DNA"/>
</dbReference>
<accession>A0ABW4GBW9</accession>
<dbReference type="GO" id="GO:0047324">
    <property type="term" value="F:phosphoenolpyruvate-glycerone phosphotransferase activity"/>
    <property type="evidence" value="ECO:0007669"/>
    <property type="project" value="UniProtKB-EC"/>
</dbReference>
<keyword evidence="4" id="KW-1133">Transmembrane helix</keyword>
<dbReference type="SUPFAM" id="SSF101473">
    <property type="entry name" value="DhaL-like"/>
    <property type="match status" value="1"/>
</dbReference>
<keyword evidence="4" id="KW-0812">Transmembrane</keyword>
<evidence type="ECO:0000313" key="7">
    <source>
        <dbReference type="Proteomes" id="UP001597097"/>
    </source>
</evidence>
<name>A0ABW4GBW9_9ACTN</name>
<reference evidence="7" key="1">
    <citation type="journal article" date="2019" name="Int. J. Syst. Evol. Microbiol.">
        <title>The Global Catalogue of Microorganisms (GCM) 10K type strain sequencing project: providing services to taxonomists for standard genome sequencing and annotation.</title>
        <authorList>
            <consortium name="The Broad Institute Genomics Platform"/>
            <consortium name="The Broad Institute Genome Sequencing Center for Infectious Disease"/>
            <person name="Wu L."/>
            <person name="Ma J."/>
        </authorList>
    </citation>
    <scope>NUCLEOTIDE SEQUENCE [LARGE SCALE GENOMIC DNA]</scope>
    <source>
        <strain evidence="7">CGMCC 1.15399</strain>
    </source>
</reference>
<dbReference type="InterPro" id="IPR012737">
    <property type="entry name" value="DhaK_L_YcgS"/>
</dbReference>
<organism evidence="6 7">
    <name type="scientific">Nonomuraea guangzhouensis</name>
    <dbReference type="NCBI Taxonomy" id="1291555"/>
    <lineage>
        <taxon>Bacteria</taxon>
        <taxon>Bacillati</taxon>
        <taxon>Actinomycetota</taxon>
        <taxon>Actinomycetes</taxon>
        <taxon>Streptosporangiales</taxon>
        <taxon>Streptosporangiaceae</taxon>
        <taxon>Nonomuraea</taxon>
    </lineage>
</organism>
<dbReference type="NCBIfam" id="TIGR02365">
    <property type="entry name" value="dha_L_ycgS"/>
    <property type="match status" value="1"/>
</dbReference>
<gene>
    <name evidence="6" type="primary">dhaL</name>
    <name evidence="6" type="ORF">ACFSJ0_22670</name>
</gene>
<keyword evidence="2 6" id="KW-0418">Kinase</keyword>
<dbReference type="SMART" id="SM01120">
    <property type="entry name" value="Dak2"/>
    <property type="match status" value="1"/>
</dbReference>
<dbReference type="InterPro" id="IPR004007">
    <property type="entry name" value="DhaL_dom"/>
</dbReference>
<feature type="region of interest" description="Disordered" evidence="3">
    <location>
        <begin position="1"/>
        <end position="30"/>
    </location>
</feature>
<dbReference type="InterPro" id="IPR036117">
    <property type="entry name" value="DhaL_dom_sf"/>
</dbReference>
<dbReference type="Gene3D" id="1.25.40.340">
    <property type="match status" value="1"/>
</dbReference>